<dbReference type="Proteomes" id="UP000199496">
    <property type="component" value="Unassembled WGS sequence"/>
</dbReference>
<comment type="pathway">
    <text evidence="1">Cofactor biosynthesis; adenosylcobalamin biosynthesis.</text>
</comment>
<feature type="domain" description="Tetrapyrrole methylase" evidence="6">
    <location>
        <begin position="7"/>
        <end position="211"/>
    </location>
</feature>
<dbReference type="PANTHER" id="PTHR47036">
    <property type="entry name" value="COBALT-FACTOR III C(17)-METHYLTRANSFERASE-RELATED"/>
    <property type="match status" value="1"/>
</dbReference>
<evidence type="ECO:0000256" key="5">
    <source>
        <dbReference type="ARBA" id="ARBA00022691"/>
    </source>
</evidence>
<evidence type="ECO:0000256" key="1">
    <source>
        <dbReference type="ARBA" id="ARBA00004953"/>
    </source>
</evidence>
<reference evidence="7 8" key="1">
    <citation type="submission" date="2016-10" db="EMBL/GenBank/DDBJ databases">
        <authorList>
            <person name="de Groot N.N."/>
        </authorList>
    </citation>
    <scope>NUCLEOTIDE SEQUENCE [LARGE SCALE GENOMIC DNA]</scope>
    <source>
        <strain evidence="7 8">B7-7</strain>
    </source>
</reference>
<dbReference type="Gene3D" id="3.40.1010.10">
    <property type="entry name" value="Cobalt-precorrin-4 Transmethylase, Domain 1"/>
    <property type="match status" value="1"/>
</dbReference>
<evidence type="ECO:0000256" key="2">
    <source>
        <dbReference type="ARBA" id="ARBA00022573"/>
    </source>
</evidence>
<dbReference type="Gene3D" id="3.30.950.10">
    <property type="entry name" value="Methyltransferase, Cobalt-precorrin-4 Transmethylase, Domain 2"/>
    <property type="match status" value="1"/>
</dbReference>
<dbReference type="InterPro" id="IPR014776">
    <property type="entry name" value="4pyrrole_Mease_sub2"/>
</dbReference>
<gene>
    <name evidence="7" type="ORF">SAMN05421693_11867</name>
</gene>
<evidence type="ECO:0000313" key="8">
    <source>
        <dbReference type="Proteomes" id="UP000199496"/>
    </source>
</evidence>
<dbReference type="OrthoDB" id="9772960at2"/>
<dbReference type="NCBIfam" id="TIGR01466">
    <property type="entry name" value="cobJ_cbiH"/>
    <property type="match status" value="1"/>
</dbReference>
<proteinExistence type="predicted"/>
<keyword evidence="3 7" id="KW-0489">Methyltransferase</keyword>
<dbReference type="InterPro" id="IPR035996">
    <property type="entry name" value="4pyrrol_Methylase_sf"/>
</dbReference>
<dbReference type="UniPathway" id="UPA00148"/>
<dbReference type="GO" id="GO:0008168">
    <property type="term" value="F:methyltransferase activity"/>
    <property type="evidence" value="ECO:0007669"/>
    <property type="project" value="UniProtKB-KW"/>
</dbReference>
<dbReference type="CDD" id="cd11646">
    <property type="entry name" value="Precorrin_3B_C17_MT"/>
    <property type="match status" value="1"/>
</dbReference>
<evidence type="ECO:0000313" key="7">
    <source>
        <dbReference type="EMBL" id="SEQ15839.1"/>
    </source>
</evidence>
<dbReference type="GO" id="GO:0009236">
    <property type="term" value="P:cobalamin biosynthetic process"/>
    <property type="evidence" value="ECO:0007669"/>
    <property type="project" value="UniProtKB-UniPathway"/>
</dbReference>
<dbReference type="RefSeq" id="WP_090207449.1">
    <property type="nucleotide sequence ID" value="NZ_FOFO01000018.1"/>
</dbReference>
<keyword evidence="8" id="KW-1185">Reference proteome</keyword>
<sequence>MSGRVDVIGLGPGAEDLRCPRAALALAQATDLVGYVPYVERVVAEGGQRIHASDNREEIMRARLALQLAAEGARVAVVSSGDGGVFGMAAAVFEAMDHGEPGWRDLEVTVHPGVSAVLAAGARLGAPFGNDFCVMSLSDNLKPWTVILNRLECAARGGFAMAFYNPISKARPWQLGEALTLLRRHLPGQVPVIFARAVSRPEEAVAVTTLALARPEQADMRTLVIVGNAETRLIPRTGQDPWIYTPRSVGRESA</sequence>
<evidence type="ECO:0000256" key="3">
    <source>
        <dbReference type="ARBA" id="ARBA00022603"/>
    </source>
</evidence>
<dbReference type="InterPro" id="IPR006363">
    <property type="entry name" value="Cbl_synth_CobJ/CibH_dom"/>
</dbReference>
<organism evidence="7 8">
    <name type="scientific">Ectothiorhodospira magna</name>
    <dbReference type="NCBI Taxonomy" id="867345"/>
    <lineage>
        <taxon>Bacteria</taxon>
        <taxon>Pseudomonadati</taxon>
        <taxon>Pseudomonadota</taxon>
        <taxon>Gammaproteobacteria</taxon>
        <taxon>Chromatiales</taxon>
        <taxon>Ectothiorhodospiraceae</taxon>
        <taxon>Ectothiorhodospira</taxon>
    </lineage>
</organism>
<evidence type="ECO:0000259" key="6">
    <source>
        <dbReference type="Pfam" id="PF00590"/>
    </source>
</evidence>
<accession>A0A1H9DQY6</accession>
<dbReference type="GO" id="GO:0032259">
    <property type="term" value="P:methylation"/>
    <property type="evidence" value="ECO:0007669"/>
    <property type="project" value="UniProtKB-KW"/>
</dbReference>
<protein>
    <submittedName>
        <fullName evidence="7">Precorrin-3B C17-methyltransferase</fullName>
    </submittedName>
</protein>
<dbReference type="EMBL" id="FOFO01000018">
    <property type="protein sequence ID" value="SEQ15839.1"/>
    <property type="molecule type" value="Genomic_DNA"/>
</dbReference>
<dbReference type="InterPro" id="IPR000878">
    <property type="entry name" value="4pyrrol_Mease"/>
</dbReference>
<dbReference type="AlphaFoldDB" id="A0A1H9DQY6"/>
<keyword evidence="4 7" id="KW-0808">Transferase</keyword>
<dbReference type="Pfam" id="PF00590">
    <property type="entry name" value="TP_methylase"/>
    <property type="match status" value="1"/>
</dbReference>
<dbReference type="SUPFAM" id="SSF53790">
    <property type="entry name" value="Tetrapyrrole methylase"/>
    <property type="match status" value="1"/>
</dbReference>
<dbReference type="STRING" id="867345.SAMN05421693_11867"/>
<keyword evidence="2" id="KW-0169">Cobalamin biosynthesis</keyword>
<evidence type="ECO:0000256" key="4">
    <source>
        <dbReference type="ARBA" id="ARBA00022679"/>
    </source>
</evidence>
<dbReference type="InterPro" id="IPR014777">
    <property type="entry name" value="4pyrrole_Mease_sub1"/>
</dbReference>
<keyword evidence="5" id="KW-0949">S-adenosyl-L-methionine</keyword>
<dbReference type="InterPro" id="IPR051810">
    <property type="entry name" value="Precorrin_MeTrfase"/>
</dbReference>
<name>A0A1H9DQY6_9GAMM</name>
<dbReference type="PANTHER" id="PTHR47036:SF1">
    <property type="entry name" value="COBALT-FACTOR III C(17)-METHYLTRANSFERASE-RELATED"/>
    <property type="match status" value="1"/>
</dbReference>